<keyword evidence="7" id="KW-0521">NADP</keyword>
<protein>
    <submittedName>
        <fullName evidence="10">NAD(P)-binding domain-containing protein</fullName>
    </submittedName>
</protein>
<keyword evidence="6" id="KW-0274">FAD</keyword>
<feature type="domain" description="Polyketide synthase-like phosphopantetheine-binding" evidence="9">
    <location>
        <begin position="79"/>
        <end position="147"/>
    </location>
</feature>
<dbReference type="SUPFAM" id="SSF51905">
    <property type="entry name" value="FAD/NAD(P)-binding domain"/>
    <property type="match status" value="1"/>
</dbReference>
<proteinExistence type="inferred from homology"/>
<dbReference type="GO" id="GO:0031177">
    <property type="term" value="F:phosphopantetheine binding"/>
    <property type="evidence" value="ECO:0007669"/>
    <property type="project" value="InterPro"/>
</dbReference>
<dbReference type="InterPro" id="IPR036188">
    <property type="entry name" value="FAD/NAD-bd_sf"/>
</dbReference>
<dbReference type="Gene3D" id="3.50.50.60">
    <property type="entry name" value="FAD/NAD(P)-binding domain"/>
    <property type="match status" value="1"/>
</dbReference>
<dbReference type="GO" id="GO:0016709">
    <property type="term" value="F:oxidoreductase activity, acting on paired donors, with incorporation or reduction of molecular oxygen, NAD(P)H as one donor, and incorporation of one atom of oxygen"/>
    <property type="evidence" value="ECO:0007669"/>
    <property type="project" value="UniProtKB-ARBA"/>
</dbReference>
<dbReference type="Pfam" id="PF13738">
    <property type="entry name" value="Pyr_redox_3"/>
    <property type="match status" value="1"/>
</dbReference>
<keyword evidence="4" id="KW-0597">Phosphoprotein</keyword>
<evidence type="ECO:0000256" key="2">
    <source>
        <dbReference type="ARBA" id="ARBA00010139"/>
    </source>
</evidence>
<dbReference type="InterPro" id="IPR009081">
    <property type="entry name" value="PP-bd_ACP"/>
</dbReference>
<comment type="similarity">
    <text evidence="2">Belongs to the FAD-binding monooxygenase family.</text>
</comment>
<dbReference type="AlphaFoldDB" id="A0AAX3RSB2"/>
<dbReference type="InterPro" id="IPR050775">
    <property type="entry name" value="FAD-binding_Monooxygenases"/>
</dbReference>
<dbReference type="Gene3D" id="1.10.1200.10">
    <property type="entry name" value="ACP-like"/>
    <property type="match status" value="1"/>
</dbReference>
<evidence type="ECO:0000313" key="10">
    <source>
        <dbReference type="EMBL" id="WEY85064.1"/>
    </source>
</evidence>
<reference evidence="10" key="1">
    <citation type="submission" date="2023-03" db="EMBL/GenBank/DDBJ databases">
        <title>Complete genome sequences of 52 Bacillus and Priestia strains isolated from West-African fermentations and 26 reference strains from the DSMZ collection.</title>
        <authorList>
            <person name="Wiedenbein E.S."/>
            <person name="Canoy T.S."/>
            <person name="Hui Y."/>
            <person name="Parkouda C."/>
            <person name="Dawende C."/>
            <person name="Ametefe E."/>
            <person name="Jespersen L."/>
            <person name="Nielsen D.S."/>
        </authorList>
    </citation>
    <scope>NUCLEOTIDE SEQUENCE</scope>
    <source>
        <strain evidence="10">PRO56</strain>
    </source>
</reference>
<organism evidence="10">
    <name type="scientific">Bacillus subtilis</name>
    <dbReference type="NCBI Taxonomy" id="1423"/>
    <lineage>
        <taxon>Bacteria</taxon>
        <taxon>Bacillati</taxon>
        <taxon>Bacillota</taxon>
        <taxon>Bacilli</taxon>
        <taxon>Bacillales</taxon>
        <taxon>Bacillaceae</taxon>
        <taxon>Bacillus</taxon>
    </lineage>
</organism>
<name>A0AAX3RSB2_BACIU</name>
<evidence type="ECO:0000256" key="3">
    <source>
        <dbReference type="ARBA" id="ARBA00022450"/>
    </source>
</evidence>
<keyword evidence="8" id="KW-0560">Oxidoreductase</keyword>
<keyword evidence="5" id="KW-0285">Flavoprotein</keyword>
<dbReference type="InterPro" id="IPR020806">
    <property type="entry name" value="PKS_PP-bd"/>
</dbReference>
<dbReference type="SUPFAM" id="SSF47336">
    <property type="entry name" value="ACP-like"/>
    <property type="match status" value="1"/>
</dbReference>
<keyword evidence="3" id="KW-0596">Phosphopantetheine</keyword>
<dbReference type="PANTHER" id="PTHR43098:SF2">
    <property type="entry name" value="FAD-BINDING MONOOXYGENASE AUSB-RELATED"/>
    <property type="match status" value="1"/>
</dbReference>
<evidence type="ECO:0000259" key="9">
    <source>
        <dbReference type="SMART" id="SM00823"/>
    </source>
</evidence>
<dbReference type="InterPro" id="IPR036736">
    <property type="entry name" value="ACP-like_sf"/>
</dbReference>
<evidence type="ECO:0000256" key="5">
    <source>
        <dbReference type="ARBA" id="ARBA00022630"/>
    </source>
</evidence>
<comment type="cofactor">
    <cofactor evidence="1">
        <name>FAD</name>
        <dbReference type="ChEBI" id="CHEBI:57692"/>
    </cofactor>
</comment>
<dbReference type="Pfam" id="PF00550">
    <property type="entry name" value="PP-binding"/>
    <property type="match status" value="1"/>
</dbReference>
<dbReference type="SMART" id="SM00823">
    <property type="entry name" value="PKS_PP"/>
    <property type="match status" value="1"/>
</dbReference>
<sequence length="422" mass="46347">MAERHSTVKRAETTGFGFISNELGEKAIEQLLASGKKGVVCIIPIDWSNLQLDIPLISRLIKPNSLQNKDQIDLTINLEDFVRNAVVEITGRTIADDASLLDSGLDSLASVSLRNRIATHFKVNLAPSFLFDYPDIKSIIRYLRILTLKDSNSAALPTPKKISSNMPVLIIGAGVGGLAFARNLEKSGVPIVVMEANDRVGGVWHSLANQTSRLQIDSPGYGFDCTFHSSSNDQKWGTIFPSKNEIIAESEYVADTLKGPIYFNTYVKKIQKVEDSKYEVTYEIEGQSKKMMVSGVAALTGGLHNPVKQEFPGESSFKGHIALGVADDTPPKLFKDASVVIVGHGAFAVENMRTALENGAKHVTIVCRKQNLVMPNFGNWLLNSSKGVMSVEEVVDVMRPFYQACGLRIWKQLFVIRMGNLC</sequence>
<dbReference type="EMBL" id="CP120576">
    <property type="protein sequence ID" value="WEY85064.1"/>
    <property type="molecule type" value="Genomic_DNA"/>
</dbReference>
<evidence type="ECO:0000256" key="6">
    <source>
        <dbReference type="ARBA" id="ARBA00022827"/>
    </source>
</evidence>
<dbReference type="PANTHER" id="PTHR43098">
    <property type="entry name" value="L-ORNITHINE N(5)-MONOOXYGENASE-RELATED"/>
    <property type="match status" value="1"/>
</dbReference>
<evidence type="ECO:0000256" key="8">
    <source>
        <dbReference type="ARBA" id="ARBA00023002"/>
    </source>
</evidence>
<evidence type="ECO:0000256" key="7">
    <source>
        <dbReference type="ARBA" id="ARBA00022857"/>
    </source>
</evidence>
<evidence type="ECO:0000256" key="4">
    <source>
        <dbReference type="ARBA" id="ARBA00022553"/>
    </source>
</evidence>
<evidence type="ECO:0000256" key="1">
    <source>
        <dbReference type="ARBA" id="ARBA00001974"/>
    </source>
</evidence>
<accession>A0AAX3RSB2</accession>
<gene>
    <name evidence="10" type="ORF">P5633_01880</name>
</gene>